<dbReference type="AlphaFoldDB" id="A0A4S8PI05"/>
<dbReference type="GO" id="GO:0005524">
    <property type="term" value="F:ATP binding"/>
    <property type="evidence" value="ECO:0007669"/>
    <property type="project" value="UniProtKB-UniRule"/>
</dbReference>
<dbReference type="GO" id="GO:0046872">
    <property type="term" value="F:metal ion binding"/>
    <property type="evidence" value="ECO:0007669"/>
    <property type="project" value="InterPro"/>
</dbReference>
<evidence type="ECO:0000313" key="3">
    <source>
        <dbReference type="EMBL" id="THV30220.1"/>
    </source>
</evidence>
<dbReference type="InterPro" id="IPR040754">
    <property type="entry name" value="PreAtp-grasp"/>
</dbReference>
<accession>A0A4S8PI05</accession>
<dbReference type="Pfam" id="PF18604">
    <property type="entry name" value="PreAtp-grasp"/>
    <property type="match status" value="1"/>
</dbReference>
<organism evidence="3 4">
    <name type="scientific">Glycomyces paridis</name>
    <dbReference type="NCBI Taxonomy" id="2126555"/>
    <lineage>
        <taxon>Bacteria</taxon>
        <taxon>Bacillati</taxon>
        <taxon>Actinomycetota</taxon>
        <taxon>Actinomycetes</taxon>
        <taxon>Glycomycetales</taxon>
        <taxon>Glycomycetaceae</taxon>
        <taxon>Glycomyces</taxon>
    </lineage>
</organism>
<evidence type="ECO:0000256" key="1">
    <source>
        <dbReference type="PROSITE-ProRule" id="PRU00409"/>
    </source>
</evidence>
<dbReference type="SUPFAM" id="SSF56059">
    <property type="entry name" value="Glutathione synthetase ATP-binding domain-like"/>
    <property type="match status" value="1"/>
</dbReference>
<sequence>MTDRPTPRVLLGNFDVERRWAEGTLALPEISRASAAAVTNQLGELALLRGEPGDAVVLKAEPDPEFLARLRSAGFAKAEVVVAERTEPARTVTQDLLDSPQALARLRELAAAGARLAPHGFSEDEERLCRETGLVAPLPSAALAVRVNSKVYSRRLCTALGIRQARGWECESLADVEALDADVKAALERGATVGVKSALGVSGRGITTVQRASQWDGLVRLLRKQAVRAGTAALALVVEEGAEKSADVNYHFTIGDDGAVRFDFAVEAVTDNGRHVGHRIPAVLAPGHLAELHATVELVGDRLAAEGYRGPVGVDALVCADGTLLPVLEINARNNMSTYHLDVVRRAPGRAAVVQFDLKLRERLPFAVLAEALAGTEMDAGLERGFLVTGFASVNANAGGGGAFPGRLHGIVCAPDEDDLSALHEAVATRLADLEDQHGR</sequence>
<dbReference type="EMBL" id="STGX01000004">
    <property type="protein sequence ID" value="THV30220.1"/>
    <property type="molecule type" value="Genomic_DNA"/>
</dbReference>
<gene>
    <name evidence="3" type="ORF">E9998_07565</name>
</gene>
<evidence type="ECO:0000313" key="4">
    <source>
        <dbReference type="Proteomes" id="UP000305792"/>
    </source>
</evidence>
<dbReference type="PROSITE" id="PS50975">
    <property type="entry name" value="ATP_GRASP"/>
    <property type="match status" value="1"/>
</dbReference>
<name>A0A4S8PI05_9ACTN</name>
<reference evidence="3 4" key="1">
    <citation type="journal article" date="2018" name="Int. J. Syst. Evol. Microbiol.">
        <title>Glycomyces paridis sp. nov., isolated from the medicinal plant Paris polyphylla.</title>
        <authorList>
            <person name="Fang X.M."/>
            <person name="Bai J.L."/>
            <person name="Su J."/>
            <person name="Zhao L.L."/>
            <person name="Liu H.Y."/>
            <person name="Ma B.P."/>
            <person name="Zhang Y.Q."/>
            <person name="Yu L.Y."/>
        </authorList>
    </citation>
    <scope>NUCLEOTIDE SEQUENCE [LARGE SCALE GENOMIC DNA]</scope>
    <source>
        <strain evidence="3 4">CPCC 204357</strain>
    </source>
</reference>
<keyword evidence="1" id="KW-0547">Nucleotide-binding</keyword>
<keyword evidence="1" id="KW-0067">ATP-binding</keyword>
<dbReference type="Proteomes" id="UP000305792">
    <property type="component" value="Unassembled WGS sequence"/>
</dbReference>
<dbReference type="OrthoDB" id="20966at2"/>
<dbReference type="InterPro" id="IPR011761">
    <property type="entry name" value="ATP-grasp"/>
</dbReference>
<protein>
    <recommendedName>
        <fullName evidence="2">ATP-grasp domain-containing protein</fullName>
    </recommendedName>
</protein>
<keyword evidence="4" id="KW-1185">Reference proteome</keyword>
<feature type="domain" description="ATP-grasp" evidence="2">
    <location>
        <begin position="154"/>
        <end position="362"/>
    </location>
</feature>
<dbReference type="RefSeq" id="WP_136529093.1">
    <property type="nucleotide sequence ID" value="NZ_STGX01000004.1"/>
</dbReference>
<proteinExistence type="predicted"/>
<evidence type="ECO:0000259" key="2">
    <source>
        <dbReference type="PROSITE" id="PS50975"/>
    </source>
</evidence>
<dbReference type="Gene3D" id="3.30.470.20">
    <property type="entry name" value="ATP-grasp fold, B domain"/>
    <property type="match status" value="1"/>
</dbReference>
<comment type="caution">
    <text evidence="3">The sequence shown here is derived from an EMBL/GenBank/DDBJ whole genome shotgun (WGS) entry which is preliminary data.</text>
</comment>